<dbReference type="EMBL" id="FOXF01000020">
    <property type="protein sequence ID" value="SFP39754.1"/>
    <property type="molecule type" value="Genomic_DNA"/>
</dbReference>
<dbReference type="OrthoDB" id="3181400at2"/>
<reference evidence="4 5" key="1">
    <citation type="submission" date="2016-10" db="EMBL/GenBank/DDBJ databases">
        <authorList>
            <person name="Varghese N."/>
            <person name="Submissions S."/>
        </authorList>
    </citation>
    <scope>NUCLEOTIDE SEQUENCE [LARGE SCALE GENOMIC DNA]</scope>
    <source>
        <strain evidence="4 5">DSM 1361</strain>
    </source>
</reference>
<dbReference type="Pfam" id="PF00881">
    <property type="entry name" value="Nitroreductase"/>
    <property type="match status" value="2"/>
</dbReference>
<protein>
    <submittedName>
        <fullName evidence="4">Nitroreductase</fullName>
    </submittedName>
</protein>
<dbReference type="InterPro" id="IPR000415">
    <property type="entry name" value="Nitroreductase-like"/>
</dbReference>
<dbReference type="SUPFAM" id="SSF55469">
    <property type="entry name" value="FMN-dependent nitroreductase-like"/>
    <property type="match status" value="1"/>
</dbReference>
<dbReference type="AlphaFoldDB" id="A0A662ZIU6"/>
<keyword evidence="2" id="KW-0560">Oxidoreductase</keyword>
<dbReference type="RefSeq" id="WP_093142075.1">
    <property type="nucleotide sequence ID" value="NZ_FOXF01000020.1"/>
</dbReference>
<evidence type="ECO:0000256" key="2">
    <source>
        <dbReference type="ARBA" id="ARBA00023002"/>
    </source>
</evidence>
<dbReference type="Proteomes" id="UP000243745">
    <property type="component" value="Unassembled WGS sequence"/>
</dbReference>
<organism evidence="4 5">
    <name type="scientific">Ruminobacter amylophilus</name>
    <dbReference type="NCBI Taxonomy" id="867"/>
    <lineage>
        <taxon>Bacteria</taxon>
        <taxon>Pseudomonadati</taxon>
        <taxon>Pseudomonadota</taxon>
        <taxon>Gammaproteobacteria</taxon>
        <taxon>Aeromonadales</taxon>
        <taxon>Succinivibrionaceae</taxon>
        <taxon>Ruminobacter</taxon>
    </lineage>
</organism>
<evidence type="ECO:0000313" key="4">
    <source>
        <dbReference type="EMBL" id="SFP39754.1"/>
    </source>
</evidence>
<evidence type="ECO:0000313" key="5">
    <source>
        <dbReference type="Proteomes" id="UP000243745"/>
    </source>
</evidence>
<name>A0A662ZIU6_9GAMM</name>
<dbReference type="CDD" id="cd02062">
    <property type="entry name" value="Nitro_FMN_reductase"/>
    <property type="match status" value="1"/>
</dbReference>
<comment type="similarity">
    <text evidence="1">Belongs to the nitroreductase family.</text>
</comment>
<keyword evidence="5" id="KW-1185">Reference proteome</keyword>
<dbReference type="PANTHER" id="PTHR43673">
    <property type="entry name" value="NAD(P)H NITROREDUCTASE YDGI-RELATED"/>
    <property type="match status" value="1"/>
</dbReference>
<gene>
    <name evidence="4" type="ORF">SAMN02910344_01287</name>
</gene>
<dbReference type="GO" id="GO:0016491">
    <property type="term" value="F:oxidoreductase activity"/>
    <property type="evidence" value="ECO:0007669"/>
    <property type="project" value="UniProtKB-KW"/>
</dbReference>
<feature type="domain" description="Nitroreductase" evidence="3">
    <location>
        <begin position="7"/>
        <end position="62"/>
    </location>
</feature>
<feature type="domain" description="Nitroreductase" evidence="3">
    <location>
        <begin position="78"/>
        <end position="161"/>
    </location>
</feature>
<dbReference type="Gene3D" id="3.40.109.10">
    <property type="entry name" value="NADH Oxidase"/>
    <property type="match status" value="1"/>
</dbReference>
<sequence length="182" mass="19949">MNAVECIRGRRSVREYTEQDISSQTLREVIETSSFAPSWKNSQTVSYVAVKNPELKNRIAQYGVMGFTPNMHRVTDCNVLMVVVTQKGVCGYNDDGTPTTSKGAHWESFDAGIATQTLCLAAHEKSIGSVILGIYDEKAVAEILGIDLNVFGISALVAMGYTDSEPRAPRRRSVDDLLTVID</sequence>
<evidence type="ECO:0000259" key="3">
    <source>
        <dbReference type="Pfam" id="PF00881"/>
    </source>
</evidence>
<dbReference type="PANTHER" id="PTHR43673:SF10">
    <property type="entry name" value="NADH DEHYDROGENASE_NAD(P)H NITROREDUCTASE XCC3605-RELATED"/>
    <property type="match status" value="1"/>
</dbReference>
<accession>A0A662ZIU6</accession>
<proteinExistence type="inferred from homology"/>
<dbReference type="InterPro" id="IPR029479">
    <property type="entry name" value="Nitroreductase"/>
</dbReference>
<evidence type="ECO:0000256" key="1">
    <source>
        <dbReference type="ARBA" id="ARBA00007118"/>
    </source>
</evidence>